<evidence type="ECO:0000313" key="2">
    <source>
        <dbReference type="EMBL" id="RIX36732.1"/>
    </source>
</evidence>
<dbReference type="InterPro" id="IPR024020">
    <property type="entry name" value="Anit_sigma_mycothiol_RsrA"/>
</dbReference>
<gene>
    <name evidence="2" type="ORF">D3M95_00540</name>
</gene>
<feature type="domain" description="Putative zinc-finger" evidence="1">
    <location>
        <begin position="13"/>
        <end position="46"/>
    </location>
</feature>
<dbReference type="EMBL" id="QXJK01000001">
    <property type="protein sequence ID" value="RIX36732.1"/>
    <property type="molecule type" value="Genomic_DNA"/>
</dbReference>
<dbReference type="STRING" id="1451189.CFAL_08865"/>
<dbReference type="InterPro" id="IPR027383">
    <property type="entry name" value="Znf_put"/>
</dbReference>
<accession>A0A418Q9V4</accession>
<dbReference type="RefSeq" id="WP_025403328.1">
    <property type="nucleotide sequence ID" value="NZ_CBCRUA010000001.1"/>
</dbReference>
<sequence length="89" mass="10071">MLEDPKNVSKVRCEDLLDALYEYVDGGGSPEARAKLQAHADACPACLQQLGIEQQVRQLLRSCCSQQAPVELRTRITRQLRVQYRVERG</sequence>
<dbReference type="AlphaFoldDB" id="A0A418Q9V4"/>
<evidence type="ECO:0000259" key="1">
    <source>
        <dbReference type="Pfam" id="PF13490"/>
    </source>
</evidence>
<dbReference type="OrthoDB" id="3267840at2"/>
<comment type="caution">
    <text evidence="2">The sequence shown here is derived from an EMBL/GenBank/DDBJ whole genome shotgun (WGS) entry which is preliminary data.</text>
</comment>
<reference evidence="2 3" key="1">
    <citation type="submission" date="2018-09" db="EMBL/GenBank/DDBJ databases">
        <title>Optimization and identification of Corynebacterium falsenii FN1-14 from fish paste.</title>
        <authorList>
            <person name="Daroonpunt R."/>
            <person name="Tanasupawat S."/>
        </authorList>
    </citation>
    <scope>NUCLEOTIDE SEQUENCE [LARGE SCALE GENOMIC DNA]</scope>
    <source>
        <strain evidence="2 3">FN1-14</strain>
    </source>
</reference>
<dbReference type="NCBIfam" id="TIGR03988">
    <property type="entry name" value="antisig_RsrA"/>
    <property type="match status" value="1"/>
</dbReference>
<dbReference type="Pfam" id="PF13490">
    <property type="entry name" value="zf-HC2"/>
    <property type="match status" value="1"/>
</dbReference>
<evidence type="ECO:0000313" key="3">
    <source>
        <dbReference type="Proteomes" id="UP000285278"/>
    </source>
</evidence>
<keyword evidence="3" id="KW-1185">Reference proteome</keyword>
<dbReference type="Proteomes" id="UP000285278">
    <property type="component" value="Unassembled WGS sequence"/>
</dbReference>
<name>A0A418Q9V4_9CORY</name>
<proteinExistence type="predicted"/>
<protein>
    <submittedName>
        <fullName evidence="2">Mycothiol system anti-sigma-R factor</fullName>
    </submittedName>
</protein>
<organism evidence="2 3">
    <name type="scientific">Corynebacterium falsenii</name>
    <dbReference type="NCBI Taxonomy" id="108486"/>
    <lineage>
        <taxon>Bacteria</taxon>
        <taxon>Bacillati</taxon>
        <taxon>Actinomycetota</taxon>
        <taxon>Actinomycetes</taxon>
        <taxon>Mycobacteriales</taxon>
        <taxon>Corynebacteriaceae</taxon>
        <taxon>Corynebacterium</taxon>
    </lineage>
</organism>